<comment type="caution">
    <text evidence="2">The sequence shown here is derived from an EMBL/GenBank/DDBJ whole genome shotgun (WGS) entry which is preliminary data.</text>
</comment>
<name>A0ABV3ZV18_9BURK</name>
<accession>A0ABV3ZV18</accession>
<dbReference type="RefSeq" id="WP_369338651.1">
    <property type="nucleotide sequence ID" value="NZ_JBFYGN010000011.1"/>
</dbReference>
<feature type="region of interest" description="Disordered" evidence="1">
    <location>
        <begin position="30"/>
        <end position="55"/>
    </location>
</feature>
<keyword evidence="3" id="KW-1185">Reference proteome</keyword>
<protein>
    <submittedName>
        <fullName evidence="2">Uncharacterized protein</fullName>
    </submittedName>
</protein>
<organism evidence="2 3">
    <name type="scientific">Comamonas guangdongensis</name>
    <dbReference type="NCBI Taxonomy" id="510515"/>
    <lineage>
        <taxon>Bacteria</taxon>
        <taxon>Pseudomonadati</taxon>
        <taxon>Pseudomonadota</taxon>
        <taxon>Betaproteobacteria</taxon>
        <taxon>Burkholderiales</taxon>
        <taxon>Comamonadaceae</taxon>
        <taxon>Comamonas</taxon>
    </lineage>
</organism>
<evidence type="ECO:0000256" key="1">
    <source>
        <dbReference type="SAM" id="MobiDB-lite"/>
    </source>
</evidence>
<reference evidence="2 3" key="1">
    <citation type="journal article" date="2013" name="Int. J. Syst. Evol. Microbiol.">
        <title>Comamonas guangdongensis sp. nov., isolated from subterranean forest sediment, and emended description of the genus Comamonas.</title>
        <authorList>
            <person name="Zhang J."/>
            <person name="Wang Y."/>
            <person name="Zhou S."/>
            <person name="Wu C."/>
            <person name="He J."/>
            <person name="Li F."/>
        </authorList>
    </citation>
    <scope>NUCLEOTIDE SEQUENCE [LARGE SCALE GENOMIC DNA]</scope>
    <source>
        <strain evidence="2 3">CCTCC AB2011133</strain>
    </source>
</reference>
<evidence type="ECO:0000313" key="3">
    <source>
        <dbReference type="Proteomes" id="UP001561046"/>
    </source>
</evidence>
<evidence type="ECO:0000313" key="2">
    <source>
        <dbReference type="EMBL" id="MEX8193454.1"/>
    </source>
</evidence>
<proteinExistence type="predicted"/>
<dbReference type="EMBL" id="JBFYGN010000011">
    <property type="protein sequence ID" value="MEX8193454.1"/>
    <property type="molecule type" value="Genomic_DNA"/>
</dbReference>
<dbReference type="Proteomes" id="UP001561046">
    <property type="component" value="Unassembled WGS sequence"/>
</dbReference>
<gene>
    <name evidence="2" type="ORF">AB6724_11460</name>
</gene>
<sequence length="82" mass="8894">MRAVWGLLGLVVVLAMVGVLARKSWHAGQESLARQTQSVPAGHNRAPEAAQVGDQARQVQQQYRQQLASALNAQRPVPDQAQ</sequence>